<gene>
    <name evidence="4" type="ORF">F3087_28990</name>
</gene>
<dbReference type="RefSeq" id="WP_150405228.1">
    <property type="nucleotide sequence ID" value="NZ_VXLC01000015.1"/>
</dbReference>
<evidence type="ECO:0000256" key="2">
    <source>
        <dbReference type="ARBA" id="ARBA00023163"/>
    </source>
</evidence>
<dbReference type="InterPro" id="IPR004111">
    <property type="entry name" value="Repressor_TetR_C"/>
</dbReference>
<dbReference type="GO" id="GO:0045892">
    <property type="term" value="P:negative regulation of DNA-templated transcription"/>
    <property type="evidence" value="ECO:0007669"/>
    <property type="project" value="InterPro"/>
</dbReference>
<proteinExistence type="predicted"/>
<evidence type="ECO:0000259" key="3">
    <source>
        <dbReference type="Pfam" id="PF02909"/>
    </source>
</evidence>
<comment type="caution">
    <text evidence="4">The sequence shown here is derived from an EMBL/GenBank/DDBJ whole genome shotgun (WGS) entry which is preliminary data.</text>
</comment>
<evidence type="ECO:0000256" key="1">
    <source>
        <dbReference type="ARBA" id="ARBA00023015"/>
    </source>
</evidence>
<feature type="domain" description="Tetracycline repressor TetR C-terminal" evidence="3">
    <location>
        <begin position="40"/>
        <end position="160"/>
    </location>
</feature>
<evidence type="ECO:0000313" key="4">
    <source>
        <dbReference type="EMBL" id="KAA8885670.1"/>
    </source>
</evidence>
<dbReference type="OrthoDB" id="3214072at2"/>
<evidence type="ECO:0000313" key="5">
    <source>
        <dbReference type="Proteomes" id="UP000323876"/>
    </source>
</evidence>
<dbReference type="InterPro" id="IPR036271">
    <property type="entry name" value="Tet_transcr_reg_TetR-rel_C_sf"/>
</dbReference>
<dbReference type="Pfam" id="PF02909">
    <property type="entry name" value="TetR_C_1"/>
    <property type="match status" value="1"/>
</dbReference>
<sequence length="169" mass="18037">MIRSRVRLAVTAGRGRCCNRRSGTGRRAARNDSAENEGGAAESLWSAVLAYPDGARIAIGANMLRAKSLGAFVDQTVRVLHAAGFDLADASRAADTLLGLVLGAAVERQSAPTWDAAQAEQARTQFPTTIAGFEACRQQGDDALRSFRYSIDILIHGLVALRQESHSAR</sequence>
<keyword evidence="1" id="KW-0805">Transcription regulation</keyword>
<keyword evidence="2" id="KW-0804">Transcription</keyword>
<protein>
    <recommendedName>
        <fullName evidence="3">Tetracycline repressor TetR C-terminal domain-containing protein</fullName>
    </recommendedName>
</protein>
<dbReference type="AlphaFoldDB" id="A0A5N0EAA9"/>
<accession>A0A5N0EAA9</accession>
<dbReference type="Gene3D" id="1.10.357.10">
    <property type="entry name" value="Tetracycline Repressor, domain 2"/>
    <property type="match status" value="1"/>
</dbReference>
<organism evidence="4 5">
    <name type="scientific">Nocardia colli</name>
    <dbReference type="NCBI Taxonomy" id="2545717"/>
    <lineage>
        <taxon>Bacteria</taxon>
        <taxon>Bacillati</taxon>
        <taxon>Actinomycetota</taxon>
        <taxon>Actinomycetes</taxon>
        <taxon>Mycobacteriales</taxon>
        <taxon>Nocardiaceae</taxon>
        <taxon>Nocardia</taxon>
    </lineage>
</organism>
<reference evidence="4 5" key="1">
    <citation type="submission" date="2019-09" db="EMBL/GenBank/DDBJ databases">
        <authorList>
            <person name="Wang X."/>
        </authorList>
    </citation>
    <scope>NUCLEOTIDE SEQUENCE [LARGE SCALE GENOMIC DNA]</scope>
    <source>
        <strain evidence="4 5">CICC 11023</strain>
    </source>
</reference>
<name>A0A5N0EAA9_9NOCA</name>
<dbReference type="EMBL" id="VXLC01000015">
    <property type="protein sequence ID" value="KAA8885670.1"/>
    <property type="molecule type" value="Genomic_DNA"/>
</dbReference>
<keyword evidence="5" id="KW-1185">Reference proteome</keyword>
<dbReference type="SUPFAM" id="SSF48498">
    <property type="entry name" value="Tetracyclin repressor-like, C-terminal domain"/>
    <property type="match status" value="1"/>
</dbReference>
<dbReference type="Proteomes" id="UP000323876">
    <property type="component" value="Unassembled WGS sequence"/>
</dbReference>